<evidence type="ECO:0000313" key="3">
    <source>
        <dbReference type="Proteomes" id="UP001524547"/>
    </source>
</evidence>
<dbReference type="PANTHER" id="PTHR41386:SF1">
    <property type="entry name" value="MEMBRANE PROTEIN"/>
    <property type="match status" value="1"/>
</dbReference>
<evidence type="ECO:0000256" key="1">
    <source>
        <dbReference type="SAM" id="Phobius"/>
    </source>
</evidence>
<reference evidence="2 3" key="1">
    <citation type="submission" date="2022-06" db="EMBL/GenBank/DDBJ databases">
        <title>Rhizosaccharibacter gen. nov. sp. nov. KSS12, endophytic bacteria isolated from sugarcane.</title>
        <authorList>
            <person name="Pitiwittayakul N."/>
        </authorList>
    </citation>
    <scope>NUCLEOTIDE SEQUENCE [LARGE SCALE GENOMIC DNA]</scope>
    <source>
        <strain evidence="2 3">KSS12</strain>
    </source>
</reference>
<dbReference type="Proteomes" id="UP001524547">
    <property type="component" value="Unassembled WGS sequence"/>
</dbReference>
<dbReference type="Pfam" id="PF06210">
    <property type="entry name" value="DUF1003"/>
    <property type="match status" value="1"/>
</dbReference>
<protein>
    <submittedName>
        <fullName evidence="2">DUF1003 domain-containing protein</fullName>
    </submittedName>
</protein>
<accession>A0ABT1W0M1</accession>
<name>A0ABT1W0M1_9PROT</name>
<proteinExistence type="predicted"/>
<keyword evidence="1" id="KW-0812">Transmembrane</keyword>
<keyword evidence="1" id="KW-1133">Transmembrane helix</keyword>
<comment type="caution">
    <text evidence="2">The sequence shown here is derived from an EMBL/GenBank/DDBJ whole genome shotgun (WGS) entry which is preliminary data.</text>
</comment>
<keyword evidence="3" id="KW-1185">Reference proteome</keyword>
<dbReference type="InterPro" id="IPR010406">
    <property type="entry name" value="DUF1003"/>
</dbReference>
<sequence length="158" mass="18222">MSPAPPLLPEQDRVLLHRLRNRKREPSPAAEPRLTTGQLIADKVAAAMGSWPFIIIQTSVLVVWMMMNVTAFVRHWDPYPFILLNLALSFQAAYAAPFIMMSQNRQAAIDRADARHDYDVNVRAELEIKLLHEKVDQLRELERSRLIEIIERLEARLS</sequence>
<dbReference type="RefSeq" id="WP_422920900.1">
    <property type="nucleotide sequence ID" value="NZ_JAMZEJ010000009.1"/>
</dbReference>
<organism evidence="2 3">
    <name type="scientific">Rhizosaccharibacter radicis</name>
    <dbReference type="NCBI Taxonomy" id="2782605"/>
    <lineage>
        <taxon>Bacteria</taxon>
        <taxon>Pseudomonadati</taxon>
        <taxon>Pseudomonadota</taxon>
        <taxon>Alphaproteobacteria</taxon>
        <taxon>Acetobacterales</taxon>
        <taxon>Acetobacteraceae</taxon>
        <taxon>Rhizosaccharibacter</taxon>
    </lineage>
</organism>
<gene>
    <name evidence="2" type="ORF">NFI88_15020</name>
</gene>
<keyword evidence="1" id="KW-0472">Membrane</keyword>
<dbReference type="PANTHER" id="PTHR41386">
    <property type="entry name" value="INTEGRAL MEMBRANE PROTEIN-RELATED"/>
    <property type="match status" value="1"/>
</dbReference>
<dbReference type="EMBL" id="JAMZEJ010000009">
    <property type="protein sequence ID" value="MCQ8242147.1"/>
    <property type="molecule type" value="Genomic_DNA"/>
</dbReference>
<evidence type="ECO:0000313" key="2">
    <source>
        <dbReference type="EMBL" id="MCQ8242147.1"/>
    </source>
</evidence>
<feature type="transmembrane region" description="Helical" evidence="1">
    <location>
        <begin position="79"/>
        <end position="101"/>
    </location>
</feature>
<feature type="transmembrane region" description="Helical" evidence="1">
    <location>
        <begin position="44"/>
        <end position="67"/>
    </location>
</feature>